<sequence>MKLNPCAKPMRRNTIRQAKNHKLRVYKAAAALEAKSDEKGVPGKKPVAGKKGKKAVGVKEAEEAIGGGKGCSYQEASS</sequence>
<protein>
    <submittedName>
        <fullName evidence="2">60S ribosomal protein L4</fullName>
    </submittedName>
</protein>
<accession>L5MCA9</accession>
<dbReference type="GO" id="GO:0005840">
    <property type="term" value="C:ribosome"/>
    <property type="evidence" value="ECO:0007669"/>
    <property type="project" value="UniProtKB-KW"/>
</dbReference>
<dbReference type="EMBL" id="KB102464">
    <property type="protein sequence ID" value="ELK35383.1"/>
    <property type="molecule type" value="Genomic_DNA"/>
</dbReference>
<evidence type="ECO:0000313" key="2">
    <source>
        <dbReference type="EMBL" id="ELK35383.1"/>
    </source>
</evidence>
<gene>
    <name evidence="2" type="ORF">MDA_GLEAN10008203</name>
</gene>
<name>L5MCA9_MYODS</name>
<evidence type="ECO:0000313" key="3">
    <source>
        <dbReference type="Proteomes" id="UP000010556"/>
    </source>
</evidence>
<proteinExistence type="predicted"/>
<feature type="compositionally biased region" description="Basic residues" evidence="1">
    <location>
        <begin position="47"/>
        <end position="56"/>
    </location>
</feature>
<organism evidence="2 3">
    <name type="scientific">Myotis davidii</name>
    <name type="common">David's myotis</name>
    <dbReference type="NCBI Taxonomy" id="225400"/>
    <lineage>
        <taxon>Eukaryota</taxon>
        <taxon>Metazoa</taxon>
        <taxon>Chordata</taxon>
        <taxon>Craniata</taxon>
        <taxon>Vertebrata</taxon>
        <taxon>Euteleostomi</taxon>
        <taxon>Mammalia</taxon>
        <taxon>Eutheria</taxon>
        <taxon>Laurasiatheria</taxon>
        <taxon>Chiroptera</taxon>
        <taxon>Yangochiroptera</taxon>
        <taxon>Vespertilionidae</taxon>
        <taxon>Myotis</taxon>
    </lineage>
</organism>
<keyword evidence="2" id="KW-0689">Ribosomal protein</keyword>
<keyword evidence="2" id="KW-0687">Ribonucleoprotein</keyword>
<reference evidence="3" key="1">
    <citation type="journal article" date="2013" name="Science">
        <title>Comparative analysis of bat genomes provides insight into the evolution of flight and immunity.</title>
        <authorList>
            <person name="Zhang G."/>
            <person name="Cowled C."/>
            <person name="Shi Z."/>
            <person name="Huang Z."/>
            <person name="Bishop-Lilly K.A."/>
            <person name="Fang X."/>
            <person name="Wynne J.W."/>
            <person name="Xiong Z."/>
            <person name="Baker M.L."/>
            <person name="Zhao W."/>
            <person name="Tachedjian M."/>
            <person name="Zhu Y."/>
            <person name="Zhou P."/>
            <person name="Jiang X."/>
            <person name="Ng J."/>
            <person name="Yang L."/>
            <person name="Wu L."/>
            <person name="Xiao J."/>
            <person name="Feng Y."/>
            <person name="Chen Y."/>
            <person name="Sun X."/>
            <person name="Zhang Y."/>
            <person name="Marsh G.A."/>
            <person name="Crameri G."/>
            <person name="Broder C.C."/>
            <person name="Frey K.G."/>
            <person name="Wang L.F."/>
            <person name="Wang J."/>
        </authorList>
    </citation>
    <scope>NUCLEOTIDE SEQUENCE [LARGE SCALE GENOMIC DNA]</scope>
</reference>
<dbReference type="AlphaFoldDB" id="L5MCA9"/>
<keyword evidence="3" id="KW-1185">Reference proteome</keyword>
<dbReference type="Proteomes" id="UP000010556">
    <property type="component" value="Unassembled WGS sequence"/>
</dbReference>
<evidence type="ECO:0000256" key="1">
    <source>
        <dbReference type="SAM" id="MobiDB-lite"/>
    </source>
</evidence>
<feature type="region of interest" description="Disordered" evidence="1">
    <location>
        <begin position="37"/>
        <end position="59"/>
    </location>
</feature>